<dbReference type="AlphaFoldDB" id="A0A365P758"/>
<gene>
    <name evidence="2" type="ORF">DQ226_15355</name>
</gene>
<dbReference type="InterPro" id="IPR023606">
    <property type="entry name" value="CoA-Trfase_III_dom_1_sf"/>
</dbReference>
<dbReference type="Pfam" id="PF02515">
    <property type="entry name" value="CoA_transf_3"/>
    <property type="match status" value="1"/>
</dbReference>
<name>A0A365P758_9ACTN</name>
<feature type="region of interest" description="Disordered" evidence="1">
    <location>
        <begin position="280"/>
        <end position="304"/>
    </location>
</feature>
<dbReference type="Gene3D" id="3.30.1540.10">
    <property type="entry name" value="formyl-coa transferase, domain 3"/>
    <property type="match status" value="1"/>
</dbReference>
<feature type="compositionally biased region" description="Low complexity" evidence="1">
    <location>
        <begin position="281"/>
        <end position="304"/>
    </location>
</feature>
<dbReference type="InterPro" id="IPR044855">
    <property type="entry name" value="CoA-Trfase_III_dom3_sf"/>
</dbReference>
<dbReference type="EMBL" id="QNTT01000057">
    <property type="protein sequence ID" value="RBA31885.1"/>
    <property type="molecule type" value="Genomic_DNA"/>
</dbReference>
<organism evidence="2 3">
    <name type="scientific">Dietzia maris</name>
    <dbReference type="NCBI Taxonomy" id="37915"/>
    <lineage>
        <taxon>Bacteria</taxon>
        <taxon>Bacillati</taxon>
        <taxon>Actinomycetota</taxon>
        <taxon>Actinomycetes</taxon>
        <taxon>Mycobacteriales</taxon>
        <taxon>Dietziaceae</taxon>
        <taxon>Dietzia</taxon>
    </lineage>
</organism>
<evidence type="ECO:0000313" key="2">
    <source>
        <dbReference type="EMBL" id="RBA31885.1"/>
    </source>
</evidence>
<keyword evidence="2" id="KW-0808">Transferase</keyword>
<dbReference type="Gene3D" id="3.40.50.10540">
    <property type="entry name" value="Crotonobetainyl-coa:carnitine coa-transferase, domain 1"/>
    <property type="match status" value="1"/>
</dbReference>
<protein>
    <submittedName>
        <fullName evidence="2">CoA transferase</fullName>
    </submittedName>
</protein>
<dbReference type="GO" id="GO:0016740">
    <property type="term" value="F:transferase activity"/>
    <property type="evidence" value="ECO:0007669"/>
    <property type="project" value="UniProtKB-KW"/>
</dbReference>
<evidence type="ECO:0000313" key="3">
    <source>
        <dbReference type="Proteomes" id="UP000252187"/>
    </source>
</evidence>
<sequence length="304" mass="31950">MSLRSLRPLAGIQVVSLATNLPGPLAVAGLSDLGAAVIKVEPPAGDALAVAAPSWYAELTQGVEVRRVDLKSGSGPEELTRLLDTADVLVTAMRPSALRRLGLGNLGDRFPRLCHVEIVGYDGADEEVAGHDLTYQARYGTIRPPHLPLVPVADTIGGERAISAALALLLARGQHDSGGHQRITLDAAAYDSAAALRHGLFGDGAPLGGALPSYNIYATADGHIALGALEPHFEVHIREVLDCDGTYAAYARAFSAHPTAHWEDLAARHDIPLSAVRHARPATAQTTHALTATTTRPPRGRTQS</sequence>
<dbReference type="SUPFAM" id="SSF89796">
    <property type="entry name" value="CoA-transferase family III (CaiB/BaiF)"/>
    <property type="match status" value="1"/>
</dbReference>
<comment type="caution">
    <text evidence="2">The sequence shown here is derived from an EMBL/GenBank/DDBJ whole genome shotgun (WGS) entry which is preliminary data.</text>
</comment>
<evidence type="ECO:0000256" key="1">
    <source>
        <dbReference type="SAM" id="MobiDB-lite"/>
    </source>
</evidence>
<dbReference type="PANTHER" id="PTHR48228">
    <property type="entry name" value="SUCCINYL-COA--D-CITRAMALATE COA-TRANSFERASE"/>
    <property type="match status" value="1"/>
</dbReference>
<reference evidence="2 3" key="1">
    <citation type="submission" date="2018-06" db="EMBL/GenBank/DDBJ databases">
        <title>Whole genome sequencing of four bacterial strains from South Shetland trench revealing bio-synthetic gene clusters.</title>
        <authorList>
            <person name="Abdel-Mageed W.M."/>
            <person name="Lehri B."/>
            <person name="Jarmusch S.A."/>
            <person name="Miranda K."/>
            <person name="Goodfellow M."/>
            <person name="Jaspars M."/>
            <person name="Karlyshev A.V."/>
        </authorList>
    </citation>
    <scope>NUCLEOTIDE SEQUENCE [LARGE SCALE GENOMIC DNA]</scope>
    <source>
        <strain evidence="2 3">SST1</strain>
    </source>
</reference>
<dbReference type="Proteomes" id="UP000252187">
    <property type="component" value="Unassembled WGS sequence"/>
</dbReference>
<accession>A0A365P758</accession>
<dbReference type="RefSeq" id="WP_119193243.1">
    <property type="nucleotide sequence ID" value="NZ_SMDK01000031.1"/>
</dbReference>
<dbReference type="PANTHER" id="PTHR48228:SF5">
    <property type="entry name" value="ALPHA-METHYLACYL-COA RACEMASE"/>
    <property type="match status" value="1"/>
</dbReference>
<dbReference type="InterPro" id="IPR050509">
    <property type="entry name" value="CoA-transferase_III"/>
</dbReference>
<dbReference type="InterPro" id="IPR003673">
    <property type="entry name" value="CoA-Trfase_fam_III"/>
</dbReference>
<proteinExistence type="predicted"/>